<evidence type="ECO:0000313" key="13">
    <source>
        <dbReference type="EMBL" id="OAL33924.1"/>
    </source>
</evidence>
<dbReference type="Pfam" id="PF00999">
    <property type="entry name" value="Na_H_Exchanger"/>
    <property type="match status" value="1"/>
</dbReference>
<keyword evidence="6 9" id="KW-0406">Ion transport</keyword>
<evidence type="ECO:0000313" key="14">
    <source>
        <dbReference type="Proteomes" id="UP000185904"/>
    </source>
</evidence>
<comment type="similarity">
    <text evidence="9">Belongs to the monovalent cation:proton antiporter 1 (CPA1) transporter (TC 2.A.36) family.</text>
</comment>
<keyword evidence="5" id="KW-0915">Sodium</keyword>
<dbReference type="InterPro" id="IPR004709">
    <property type="entry name" value="NaH_exchanger"/>
</dbReference>
<dbReference type="OrthoDB" id="196264at2759"/>
<evidence type="ECO:0000256" key="1">
    <source>
        <dbReference type="ARBA" id="ARBA00004141"/>
    </source>
</evidence>
<sequence length="694" mass="75506">MASTLVGATLNILRRQVEDVDPDDPPEAGQKEIFSSWALFILIMLLIAALFTSYILQQKRIQAVHETVISIFAGMVVGLVIRITPGTAIQDTVSFDYQFFFNLLLPPIILASGYELHQANFFRNIGTILTFAFAGTFISAVSLGLILWLWTRIPFDGLTITWVEAISVGATLSATDPVTILAIFNLYKVEPKLYTVIFGESILNDAIAIVLFETAQRYREGASGNLNIISLFEAIGIFLLVFFTSLVIGVVVGIGTALALKYTLVRRFPKIESCLIVLIAYASYFFSNGVHMSGIVSLLFCGITLKHYAYYNMSRRTQLTTKFFFQITAQLSENFIFIYLGLTLFTETDLVFKPLFILVTVVGICGARWLAVFPLSKAINYIIRLRAKRRGRDVAEELPWHYQVMLFWAGLRGAVGVALAAGLQGNEGPALRATVLVVVVLTVIIFGGTTARMLEILGIRTGVVEEIDSDDEFDIETANGGTYYKRSGTGFGHNPRPSAIGLDYVGNGRETKANGSASHARNDRGYSSSNGRSPPLHPGGQRKNSAISQRDRDLVAQQGKLLSGHGSTSGSTSDDDEDAAAELDLPPAAPRRKQSPLSLPPGAHDTRVRSAPDIILNNGDGDSLGVDQGDMGTAATQPVRASTPLVGASSSIRNLLRGATADHTAWFRQLDEDFIKPHLLLDQHQGQGKGPPPS</sequence>
<organism evidence="13 14">
    <name type="scientific">Fonsecaea nubica</name>
    <dbReference type="NCBI Taxonomy" id="856822"/>
    <lineage>
        <taxon>Eukaryota</taxon>
        <taxon>Fungi</taxon>
        <taxon>Dikarya</taxon>
        <taxon>Ascomycota</taxon>
        <taxon>Pezizomycotina</taxon>
        <taxon>Eurotiomycetes</taxon>
        <taxon>Chaetothyriomycetidae</taxon>
        <taxon>Chaetothyriales</taxon>
        <taxon>Herpotrichiellaceae</taxon>
        <taxon>Fonsecaea</taxon>
    </lineage>
</organism>
<feature type="transmembrane region" description="Helical" evidence="11">
    <location>
        <begin position="232"/>
        <end position="259"/>
    </location>
</feature>
<feature type="transmembrane region" description="Helical" evidence="11">
    <location>
        <begin position="430"/>
        <end position="451"/>
    </location>
</feature>
<evidence type="ECO:0000256" key="3">
    <source>
        <dbReference type="ARBA" id="ARBA00022692"/>
    </source>
</evidence>
<feature type="region of interest" description="Disordered" evidence="10">
    <location>
        <begin position="585"/>
        <end position="640"/>
    </location>
</feature>
<keyword evidence="7 11" id="KW-0472">Membrane</keyword>
<dbReference type="InterPro" id="IPR018422">
    <property type="entry name" value="Cation/H_exchanger_CPA1"/>
</dbReference>
<evidence type="ECO:0000256" key="10">
    <source>
        <dbReference type="SAM" id="MobiDB-lite"/>
    </source>
</evidence>
<feature type="transmembrane region" description="Helical" evidence="11">
    <location>
        <begin position="404"/>
        <end position="424"/>
    </location>
</feature>
<feature type="transmembrane region" description="Helical" evidence="11">
    <location>
        <begin position="34"/>
        <end position="56"/>
    </location>
</feature>
<reference evidence="13 14" key="1">
    <citation type="submission" date="2016-03" db="EMBL/GenBank/DDBJ databases">
        <title>The draft genome sequence of Fonsecaea nubica causative agent of cutaneous subcutaneous infection in human host.</title>
        <authorList>
            <person name="Costa F."/>
            <person name="Sybren D.H."/>
            <person name="Raittz R.T."/>
            <person name="Weiss V.A."/>
            <person name="Leao A.C."/>
            <person name="Gomes R."/>
            <person name="De Souza E.M."/>
            <person name="Pedrosa F.O."/>
            <person name="Steffens M.B."/>
            <person name="Bombassaro A."/>
            <person name="Tadra-Sfeir M.Z."/>
            <person name="Moreno L.F."/>
            <person name="Najafzadeh M.J."/>
            <person name="Felipe M.S."/>
            <person name="Teixeira M."/>
            <person name="Sun J."/>
            <person name="Xi L."/>
            <person name="Castro M.A."/>
            <person name="Vicente V.A."/>
        </authorList>
    </citation>
    <scope>NUCLEOTIDE SEQUENCE [LARGE SCALE GENOMIC DNA]</scope>
    <source>
        <strain evidence="13 14">CBS 269.64</strain>
    </source>
</reference>
<evidence type="ECO:0000256" key="4">
    <source>
        <dbReference type="ARBA" id="ARBA00022989"/>
    </source>
</evidence>
<accession>A0A178CXD2</accession>
<keyword evidence="14" id="KW-1185">Reference proteome</keyword>
<dbReference type="GO" id="GO:0000329">
    <property type="term" value="C:fungal-type vacuole membrane"/>
    <property type="evidence" value="ECO:0007669"/>
    <property type="project" value="TreeGrafter"/>
</dbReference>
<protein>
    <recommendedName>
        <fullName evidence="9">Sodium/hydrogen exchanger</fullName>
    </recommendedName>
</protein>
<dbReference type="PANTHER" id="PTHR10110">
    <property type="entry name" value="SODIUM/HYDROGEN EXCHANGER"/>
    <property type="match status" value="1"/>
</dbReference>
<feature type="compositionally biased region" description="Polar residues" evidence="10">
    <location>
        <begin position="513"/>
        <end position="532"/>
    </location>
</feature>
<keyword evidence="4 11" id="KW-1133">Transmembrane helix</keyword>
<feature type="transmembrane region" description="Helical" evidence="11">
    <location>
        <begin position="68"/>
        <end position="85"/>
    </location>
</feature>
<evidence type="ECO:0000259" key="12">
    <source>
        <dbReference type="Pfam" id="PF00999"/>
    </source>
</evidence>
<keyword evidence="8 9" id="KW-0739">Sodium transport</keyword>
<evidence type="ECO:0000256" key="7">
    <source>
        <dbReference type="ARBA" id="ARBA00023136"/>
    </source>
</evidence>
<dbReference type="GO" id="GO:0015386">
    <property type="term" value="F:potassium:proton antiporter activity"/>
    <property type="evidence" value="ECO:0007669"/>
    <property type="project" value="TreeGrafter"/>
</dbReference>
<evidence type="ECO:0000256" key="2">
    <source>
        <dbReference type="ARBA" id="ARBA00022448"/>
    </source>
</evidence>
<evidence type="ECO:0000256" key="8">
    <source>
        <dbReference type="ARBA" id="ARBA00023201"/>
    </source>
</evidence>
<dbReference type="GO" id="GO:0005769">
    <property type="term" value="C:early endosome"/>
    <property type="evidence" value="ECO:0007669"/>
    <property type="project" value="TreeGrafter"/>
</dbReference>
<comment type="caution">
    <text evidence="13">The sequence shown here is derived from an EMBL/GenBank/DDBJ whole genome shotgun (WGS) entry which is preliminary data.</text>
</comment>
<evidence type="ECO:0000256" key="6">
    <source>
        <dbReference type="ARBA" id="ARBA00023065"/>
    </source>
</evidence>
<feature type="transmembrane region" description="Helical" evidence="11">
    <location>
        <begin position="128"/>
        <end position="150"/>
    </location>
</feature>
<dbReference type="PANTHER" id="PTHR10110:SF187">
    <property type="entry name" value="SODIUM_HYDROGEN EXCHANGER"/>
    <property type="match status" value="1"/>
</dbReference>
<keyword evidence="2 9" id="KW-0813">Transport</keyword>
<feature type="transmembrane region" description="Helical" evidence="11">
    <location>
        <begin position="354"/>
        <end position="383"/>
    </location>
</feature>
<evidence type="ECO:0000256" key="11">
    <source>
        <dbReference type="SAM" id="Phobius"/>
    </source>
</evidence>
<dbReference type="NCBIfam" id="TIGR00840">
    <property type="entry name" value="b_cpa1"/>
    <property type="match status" value="1"/>
</dbReference>
<feature type="domain" description="Cation/H+ exchanger transmembrane" evidence="12">
    <location>
        <begin position="48"/>
        <end position="455"/>
    </location>
</feature>
<evidence type="ECO:0000256" key="5">
    <source>
        <dbReference type="ARBA" id="ARBA00023053"/>
    </source>
</evidence>
<gene>
    <name evidence="13" type="ORF">AYO20_06759</name>
</gene>
<keyword evidence="9" id="KW-0050">Antiport</keyword>
<dbReference type="PRINTS" id="PR01084">
    <property type="entry name" value="NAHEXCHNGR"/>
</dbReference>
<name>A0A178CXD2_9EURO</name>
<feature type="transmembrane region" description="Helical" evidence="11">
    <location>
        <begin position="162"/>
        <end position="186"/>
    </location>
</feature>
<feature type="region of interest" description="Disordered" evidence="10">
    <location>
        <begin position="484"/>
        <end position="548"/>
    </location>
</feature>
<dbReference type="InterPro" id="IPR006153">
    <property type="entry name" value="Cation/H_exchanger_TM"/>
</dbReference>
<proteinExistence type="inferred from homology"/>
<dbReference type="AlphaFoldDB" id="A0A178CXD2"/>
<keyword evidence="3 9" id="KW-0812">Transmembrane</keyword>
<dbReference type="EMBL" id="LVCJ01000044">
    <property type="protein sequence ID" value="OAL33924.1"/>
    <property type="molecule type" value="Genomic_DNA"/>
</dbReference>
<evidence type="ECO:0000256" key="9">
    <source>
        <dbReference type="RuleBase" id="RU003722"/>
    </source>
</evidence>
<comment type="subcellular location">
    <subcellularLocation>
        <location evidence="1">Membrane</location>
        <topology evidence="1">Multi-pass membrane protein</topology>
    </subcellularLocation>
</comment>
<feature type="transmembrane region" description="Helical" evidence="11">
    <location>
        <begin position="97"/>
        <end position="116"/>
    </location>
</feature>
<dbReference type="GeneID" id="34590172"/>
<dbReference type="Proteomes" id="UP000185904">
    <property type="component" value="Unassembled WGS sequence"/>
</dbReference>
<dbReference type="RefSeq" id="XP_022498936.1">
    <property type="nucleotide sequence ID" value="XM_022645047.1"/>
</dbReference>
<dbReference type="GO" id="GO:0005770">
    <property type="term" value="C:late endosome"/>
    <property type="evidence" value="ECO:0007669"/>
    <property type="project" value="TreeGrafter"/>
</dbReference>
<dbReference type="GO" id="GO:0007035">
    <property type="term" value="P:vacuolar acidification"/>
    <property type="evidence" value="ECO:0007669"/>
    <property type="project" value="TreeGrafter"/>
</dbReference>
<feature type="transmembrane region" description="Helical" evidence="11">
    <location>
        <begin position="323"/>
        <end position="342"/>
    </location>
</feature>
<dbReference type="Gene3D" id="6.10.140.1330">
    <property type="match status" value="1"/>
</dbReference>
<dbReference type="GO" id="GO:0015385">
    <property type="term" value="F:sodium:proton antiporter activity"/>
    <property type="evidence" value="ECO:0007669"/>
    <property type="project" value="InterPro"/>
</dbReference>